<feature type="transmembrane region" description="Helical" evidence="1">
    <location>
        <begin position="32"/>
        <end position="53"/>
    </location>
</feature>
<proteinExistence type="predicted"/>
<keyword evidence="3" id="KW-1185">Reference proteome</keyword>
<evidence type="ECO:0000256" key="1">
    <source>
        <dbReference type="SAM" id="Phobius"/>
    </source>
</evidence>
<feature type="transmembrane region" description="Helical" evidence="1">
    <location>
        <begin position="88"/>
        <end position="108"/>
    </location>
</feature>
<accession>A0A3N1MF54</accession>
<protein>
    <recommendedName>
        <fullName evidence="4">DUF3147 family protein</fullName>
    </recommendedName>
</protein>
<gene>
    <name evidence="2" type="ORF">EDC65_0525</name>
</gene>
<evidence type="ECO:0000313" key="2">
    <source>
        <dbReference type="EMBL" id="ROQ01347.1"/>
    </source>
</evidence>
<dbReference type="EMBL" id="RJKX01000011">
    <property type="protein sequence ID" value="ROQ01347.1"/>
    <property type="molecule type" value="Genomic_DNA"/>
</dbReference>
<organism evidence="2 3">
    <name type="scientific">Stella humosa</name>
    <dbReference type="NCBI Taxonomy" id="94"/>
    <lineage>
        <taxon>Bacteria</taxon>
        <taxon>Pseudomonadati</taxon>
        <taxon>Pseudomonadota</taxon>
        <taxon>Alphaproteobacteria</taxon>
        <taxon>Rhodospirillales</taxon>
        <taxon>Stellaceae</taxon>
        <taxon>Stella</taxon>
    </lineage>
</organism>
<feature type="transmembrane region" description="Helical" evidence="1">
    <location>
        <begin position="235"/>
        <end position="254"/>
    </location>
</feature>
<name>A0A3N1MF54_9PROT</name>
<feature type="transmembrane region" description="Helical" evidence="1">
    <location>
        <begin position="208"/>
        <end position="229"/>
    </location>
</feature>
<reference evidence="2 3" key="1">
    <citation type="submission" date="2018-11" db="EMBL/GenBank/DDBJ databases">
        <title>Genomic Encyclopedia of Type Strains, Phase IV (KMG-IV): sequencing the most valuable type-strain genomes for metagenomic binning, comparative biology and taxonomic classification.</title>
        <authorList>
            <person name="Goeker M."/>
        </authorList>
    </citation>
    <scope>NUCLEOTIDE SEQUENCE [LARGE SCALE GENOMIC DNA]</scope>
    <source>
        <strain evidence="2 3">DSM 5900</strain>
    </source>
</reference>
<dbReference type="AlphaFoldDB" id="A0A3N1MF54"/>
<dbReference type="Proteomes" id="UP000278222">
    <property type="component" value="Unassembled WGS sequence"/>
</dbReference>
<keyword evidence="1" id="KW-1133">Transmembrane helix</keyword>
<sequence length="274" mass="28115">MLLELGMLLVKMILTAAVVVGASVVAERSGPLLGGVIISLPISSGPGMFFLALQAEDRFIADSVLYTLGMSAAIAVFLIVYPRLAVHFGAFVSVGGALLVWCGVGVLVQYLPLQLWSALGLTLAAFGAAILVPRPAGLKPPPRPVGISGLELVGRALITGGIIAGVVTVSALIGPRATGILMSFPTAFTAIAFIMHRRHGGGAAAATLLASTVGMLSFVAYLIALYLLIMPLGALPALGVALCVAATASTIIAVTGRRRARNRRLQPTLADEAR</sequence>
<dbReference type="OrthoDB" id="7275411at2"/>
<feature type="transmembrane region" description="Helical" evidence="1">
    <location>
        <begin position="6"/>
        <end position="25"/>
    </location>
</feature>
<comment type="caution">
    <text evidence="2">The sequence shown here is derived from an EMBL/GenBank/DDBJ whole genome shotgun (WGS) entry which is preliminary data.</text>
</comment>
<evidence type="ECO:0000313" key="3">
    <source>
        <dbReference type="Proteomes" id="UP000278222"/>
    </source>
</evidence>
<feature type="transmembrane region" description="Helical" evidence="1">
    <location>
        <begin position="152"/>
        <end position="173"/>
    </location>
</feature>
<feature type="transmembrane region" description="Helical" evidence="1">
    <location>
        <begin position="59"/>
        <end position="81"/>
    </location>
</feature>
<evidence type="ECO:0008006" key="4">
    <source>
        <dbReference type="Google" id="ProtNLM"/>
    </source>
</evidence>
<feature type="transmembrane region" description="Helical" evidence="1">
    <location>
        <begin position="114"/>
        <end position="132"/>
    </location>
</feature>
<keyword evidence="1" id="KW-0472">Membrane</keyword>
<dbReference type="RefSeq" id="WP_123688116.1">
    <property type="nucleotide sequence ID" value="NZ_AP019700.1"/>
</dbReference>
<keyword evidence="1" id="KW-0812">Transmembrane</keyword>